<proteinExistence type="predicted"/>
<name>A0ACB9F319_CICIN</name>
<gene>
    <name evidence="1" type="ORF">L2E82_15195</name>
</gene>
<dbReference type="Proteomes" id="UP001055811">
    <property type="component" value="Linkage Group LG03"/>
</dbReference>
<evidence type="ECO:0000313" key="1">
    <source>
        <dbReference type="EMBL" id="KAI3765168.1"/>
    </source>
</evidence>
<comment type="caution">
    <text evidence="1">The sequence shown here is derived from an EMBL/GenBank/DDBJ whole genome shotgun (WGS) entry which is preliminary data.</text>
</comment>
<accession>A0ACB9F319</accession>
<reference evidence="1 2" key="2">
    <citation type="journal article" date="2022" name="Mol. Ecol. Resour.">
        <title>The genomes of chicory, endive, great burdock and yacon provide insights into Asteraceae paleo-polyploidization history and plant inulin production.</title>
        <authorList>
            <person name="Fan W."/>
            <person name="Wang S."/>
            <person name="Wang H."/>
            <person name="Wang A."/>
            <person name="Jiang F."/>
            <person name="Liu H."/>
            <person name="Zhao H."/>
            <person name="Xu D."/>
            <person name="Zhang Y."/>
        </authorList>
    </citation>
    <scope>NUCLEOTIDE SEQUENCE [LARGE SCALE GENOMIC DNA]</scope>
    <source>
        <strain evidence="2">cv. Punajuju</strain>
        <tissue evidence="1">Leaves</tissue>
    </source>
</reference>
<dbReference type="EMBL" id="CM042011">
    <property type="protein sequence ID" value="KAI3765168.1"/>
    <property type="molecule type" value="Genomic_DNA"/>
</dbReference>
<sequence length="210" mass="23668">MVAPEEEDNSNCYFDFSLIEQIPVPGGELPSLESDFHWSSNPFPGSSHLSAGFLESSGKPDCSKELGSRKRANSGLCSSTDSKACREKRRRDKLNERFQELNEILDPGRPPKMDKTVILGDAIRRVTQLRDEAMKLKESTQDLQAKINELKAEKNELRDEKQKLKAEKERLEQQVKAFSRSPAPPLPTAAFFPPPATFRHARPFSGELHC</sequence>
<protein>
    <submittedName>
        <fullName evidence="1">Uncharacterized protein</fullName>
    </submittedName>
</protein>
<reference evidence="2" key="1">
    <citation type="journal article" date="2022" name="Mol. Ecol. Resour.">
        <title>The genomes of chicory, endive, great burdock and yacon provide insights into Asteraceae palaeo-polyploidization history and plant inulin production.</title>
        <authorList>
            <person name="Fan W."/>
            <person name="Wang S."/>
            <person name="Wang H."/>
            <person name="Wang A."/>
            <person name="Jiang F."/>
            <person name="Liu H."/>
            <person name="Zhao H."/>
            <person name="Xu D."/>
            <person name="Zhang Y."/>
        </authorList>
    </citation>
    <scope>NUCLEOTIDE SEQUENCE [LARGE SCALE GENOMIC DNA]</scope>
    <source>
        <strain evidence="2">cv. Punajuju</strain>
    </source>
</reference>
<evidence type="ECO:0000313" key="2">
    <source>
        <dbReference type="Proteomes" id="UP001055811"/>
    </source>
</evidence>
<organism evidence="1 2">
    <name type="scientific">Cichorium intybus</name>
    <name type="common">Chicory</name>
    <dbReference type="NCBI Taxonomy" id="13427"/>
    <lineage>
        <taxon>Eukaryota</taxon>
        <taxon>Viridiplantae</taxon>
        <taxon>Streptophyta</taxon>
        <taxon>Embryophyta</taxon>
        <taxon>Tracheophyta</taxon>
        <taxon>Spermatophyta</taxon>
        <taxon>Magnoliopsida</taxon>
        <taxon>eudicotyledons</taxon>
        <taxon>Gunneridae</taxon>
        <taxon>Pentapetalae</taxon>
        <taxon>asterids</taxon>
        <taxon>campanulids</taxon>
        <taxon>Asterales</taxon>
        <taxon>Asteraceae</taxon>
        <taxon>Cichorioideae</taxon>
        <taxon>Cichorieae</taxon>
        <taxon>Cichoriinae</taxon>
        <taxon>Cichorium</taxon>
    </lineage>
</organism>
<keyword evidence="2" id="KW-1185">Reference proteome</keyword>